<reference evidence="3" key="2">
    <citation type="journal article" date="2012" name="Stand. Genomic Sci.">
        <title>Complete Genome Sequence of Clostridium clariflavum DSM 19732.</title>
        <authorList>
            <person name="Izquierdo J.A."/>
            <person name="Goodwin L."/>
            <person name="Davenport K.W."/>
            <person name="Teshima H."/>
            <person name="Bruce D."/>
            <person name="Detter C."/>
            <person name="Tapia R."/>
            <person name="Han S."/>
            <person name="Land M."/>
            <person name="Hauser L."/>
            <person name="Jeffries C.D."/>
            <person name="Han J."/>
            <person name="Pitluck S."/>
            <person name="Nolan M."/>
            <person name="Chen A."/>
            <person name="Huntemann M."/>
            <person name="Mavromatis K."/>
            <person name="Mikhailova N."/>
            <person name="Liolios K."/>
            <person name="Woyke T."/>
            <person name="Lynd L.R."/>
        </authorList>
    </citation>
    <scope>NUCLEOTIDE SEQUENCE [LARGE SCALE GENOMIC DNA]</scope>
    <source>
        <strain evidence="3">DSM 19732</strain>
    </source>
</reference>
<dbReference type="OrthoDB" id="529831at2"/>
<dbReference type="Gene3D" id="2.30.30.40">
    <property type="entry name" value="SH3 Domains"/>
    <property type="match status" value="1"/>
</dbReference>
<feature type="domain" description="LysM" evidence="2">
    <location>
        <begin position="149"/>
        <end position="192"/>
    </location>
</feature>
<feature type="domain" description="SH3b" evidence="1">
    <location>
        <begin position="198"/>
        <end position="262"/>
    </location>
</feature>
<accession>G8LT41</accession>
<keyword evidence="4" id="KW-1185">Reference proteome</keyword>
<gene>
    <name evidence="3" type="ordered locus">Clocl_0528</name>
</gene>
<dbReference type="Pfam" id="PF07833">
    <property type="entry name" value="Cu_amine_oxidN1"/>
    <property type="match status" value="1"/>
</dbReference>
<dbReference type="InterPro" id="IPR012854">
    <property type="entry name" value="Cu_amine_oxidase-like_N"/>
</dbReference>
<dbReference type="KEGG" id="ccl:Clocl_0528"/>
<dbReference type="Pfam" id="PF08239">
    <property type="entry name" value="SH3_3"/>
    <property type="match status" value="1"/>
</dbReference>
<reference evidence="3" key="1">
    <citation type="submission" date="2011-12" db="EMBL/GenBank/DDBJ databases">
        <authorList>
            <consortium name="US DOE Joint Genome Institute"/>
            <person name="Lucas S."/>
            <person name="Han J."/>
            <person name="Lapidus A."/>
            <person name="Cheng J.-F."/>
            <person name="Goodwin L."/>
            <person name="Pitluck S."/>
            <person name="Peters L."/>
            <person name="Teshima H."/>
            <person name="Detter J.C."/>
            <person name="Han C."/>
            <person name="Tapia R."/>
            <person name="Land M."/>
            <person name="Hauser L."/>
            <person name="Kyrpides N."/>
            <person name="Ivanova N."/>
            <person name="Pagani I."/>
            <person name="Kitzmiller T."/>
            <person name="Lynd L."/>
            <person name="Izquierdo J."/>
            <person name="Woyke T."/>
        </authorList>
    </citation>
    <scope>NUCLEOTIDE SEQUENCE</scope>
    <source>
        <strain evidence="3">DSM 19732</strain>
    </source>
</reference>
<dbReference type="PANTHER" id="PTHR33734">
    <property type="entry name" value="LYSM DOMAIN-CONTAINING GPI-ANCHORED PROTEIN 2"/>
    <property type="match status" value="1"/>
</dbReference>
<dbReference type="Proteomes" id="UP000005435">
    <property type="component" value="Chromosome"/>
</dbReference>
<feature type="domain" description="LysM" evidence="2">
    <location>
        <begin position="290"/>
        <end position="334"/>
    </location>
</feature>
<dbReference type="InterPro" id="IPR018392">
    <property type="entry name" value="LysM"/>
</dbReference>
<protein>
    <submittedName>
        <fullName evidence="3">Copper amine oxidase family protein,LysM domain-containing protein,SH3 domain-containing protein</fullName>
    </submittedName>
</protein>
<dbReference type="SMART" id="SM00257">
    <property type="entry name" value="LysM"/>
    <property type="match status" value="2"/>
</dbReference>
<dbReference type="InterPro" id="IPR036582">
    <property type="entry name" value="Mao_N_sf"/>
</dbReference>
<evidence type="ECO:0000313" key="4">
    <source>
        <dbReference type="Proteomes" id="UP000005435"/>
    </source>
</evidence>
<dbReference type="InterPro" id="IPR036779">
    <property type="entry name" value="LysM_dom_sf"/>
</dbReference>
<dbReference type="PROSITE" id="PS51782">
    <property type="entry name" value="LYSM"/>
    <property type="match status" value="2"/>
</dbReference>
<dbReference type="Pfam" id="PF01476">
    <property type="entry name" value="LysM"/>
    <property type="match status" value="2"/>
</dbReference>
<organism evidence="3 4">
    <name type="scientific">Acetivibrio clariflavus (strain DSM 19732 / NBRC 101661 / EBR45)</name>
    <name type="common">Clostridium clariflavum</name>
    <dbReference type="NCBI Taxonomy" id="720554"/>
    <lineage>
        <taxon>Bacteria</taxon>
        <taxon>Bacillati</taxon>
        <taxon>Bacillota</taxon>
        <taxon>Clostridia</taxon>
        <taxon>Eubacteriales</taxon>
        <taxon>Oscillospiraceae</taxon>
        <taxon>Acetivibrio</taxon>
    </lineage>
</organism>
<dbReference type="Gene3D" id="3.30.457.10">
    <property type="entry name" value="Copper amine oxidase-like, N-terminal domain"/>
    <property type="match status" value="1"/>
</dbReference>
<dbReference type="PROSITE" id="PS51781">
    <property type="entry name" value="SH3B"/>
    <property type="match status" value="1"/>
</dbReference>
<evidence type="ECO:0000259" key="1">
    <source>
        <dbReference type="PROSITE" id="PS51781"/>
    </source>
</evidence>
<evidence type="ECO:0000259" key="2">
    <source>
        <dbReference type="PROSITE" id="PS51782"/>
    </source>
</evidence>
<dbReference type="HOGENOM" id="CLU_041648_0_0_9"/>
<dbReference type="CDD" id="cd00118">
    <property type="entry name" value="LysM"/>
    <property type="match status" value="2"/>
</dbReference>
<dbReference type="AlphaFoldDB" id="G8LT41"/>
<sequence length="503" mass="56630" precursor="true">MPKKKVSVFLAAILGILLLTEVYVYAGENKVEIVVDNVSTGISVKTVSKNNITMIPAKELAESIRGNFTYDYNSMTGIITYKESEIRFRLDNDIVMFNGKYIKAPAPMSIEDYRFIVPLEFCCEELGIHCYMDYKKNLLYIYTQNSGDLIYNVMSGDSLWLISQKFGTTIDKIKQLNGLTSDIIYVNQKLIIKRLDPIDNSFVSYTSNNATLSSGTSLSVPPVGYLKAWTEVKVIGKNGDWYKVKTANGTGYIHKSVTYIKQDIWDDRPNSKYFENKINVDTSKSYITYKNYVVQKGDTLWTIGEKMGITDYELASANNISREAILYIGDVLKIPVHNIPVKDKVIPTSGEILDWFAEAQYVFPIGSVGKVIDIATGKSFMIKRTMGSGHADCETLTASDTKVMKEIFGGYWNWNRRPFILEFNGRRLAVSIAGMPHAGVDGLPFMQNVANRSDNYGYGPNYDTIANGMDGHFDLYFLNCQRHKDNKIDALHQQNVLIAGGLR</sequence>
<name>G8LT41_ACECE</name>
<dbReference type="eggNOG" id="COG1388">
    <property type="taxonomic scope" value="Bacteria"/>
</dbReference>
<dbReference type="PANTHER" id="PTHR33734:SF22">
    <property type="entry name" value="MEMBRANE-BOUND LYTIC MUREIN TRANSGLYCOSYLASE D"/>
    <property type="match status" value="1"/>
</dbReference>
<dbReference type="RefSeq" id="WP_014253877.1">
    <property type="nucleotide sequence ID" value="NC_016627.1"/>
</dbReference>
<dbReference type="InterPro" id="IPR003646">
    <property type="entry name" value="SH3-like_bac-type"/>
</dbReference>
<dbReference type="Gene3D" id="3.10.350.10">
    <property type="entry name" value="LysM domain"/>
    <property type="match status" value="2"/>
</dbReference>
<dbReference type="SUPFAM" id="SSF55383">
    <property type="entry name" value="Copper amine oxidase, domain N"/>
    <property type="match status" value="1"/>
</dbReference>
<dbReference type="GO" id="GO:0008932">
    <property type="term" value="F:lytic endotransglycosylase activity"/>
    <property type="evidence" value="ECO:0007669"/>
    <property type="project" value="TreeGrafter"/>
</dbReference>
<dbReference type="STRING" id="720554.Clocl_0528"/>
<dbReference type="EMBL" id="CP003065">
    <property type="protein sequence ID" value="AEV67245.1"/>
    <property type="molecule type" value="Genomic_DNA"/>
</dbReference>
<dbReference type="SUPFAM" id="SSF54106">
    <property type="entry name" value="LysM domain"/>
    <property type="match status" value="2"/>
</dbReference>
<proteinExistence type="predicted"/>
<evidence type="ECO:0000313" key="3">
    <source>
        <dbReference type="EMBL" id="AEV67245.1"/>
    </source>
</evidence>